<proteinExistence type="predicted"/>
<evidence type="ECO:0000256" key="1">
    <source>
        <dbReference type="SAM" id="MobiDB-lite"/>
    </source>
</evidence>
<gene>
    <name evidence="2" type="ORF">NCGR_LOCUS17035</name>
</gene>
<reference evidence="2" key="1">
    <citation type="submission" date="2020-10" db="EMBL/GenBank/DDBJ databases">
        <authorList>
            <person name="Han B."/>
            <person name="Lu T."/>
            <person name="Zhao Q."/>
            <person name="Huang X."/>
            <person name="Zhao Y."/>
        </authorList>
    </citation>
    <scope>NUCLEOTIDE SEQUENCE</scope>
</reference>
<feature type="region of interest" description="Disordered" evidence="1">
    <location>
        <begin position="75"/>
        <end position="127"/>
    </location>
</feature>
<sequence>MQGVEGTGGDDGDGGGVALDAGISTVAGGRRVAGCKDGEGEASDAVLRESGAVTVVANPAAAARRVAVVCAPRAAPSGGSVVRPPRGLERRQQHGRMDLTLTQAAAERRGEGGGLDQTGRGKVKVIG</sequence>
<keyword evidence="3" id="KW-1185">Reference proteome</keyword>
<comment type="caution">
    <text evidence="2">The sequence shown here is derived from an EMBL/GenBank/DDBJ whole genome shotgun (WGS) entry which is preliminary data.</text>
</comment>
<organism evidence="2 3">
    <name type="scientific">Miscanthus lutarioriparius</name>
    <dbReference type="NCBI Taxonomy" id="422564"/>
    <lineage>
        <taxon>Eukaryota</taxon>
        <taxon>Viridiplantae</taxon>
        <taxon>Streptophyta</taxon>
        <taxon>Embryophyta</taxon>
        <taxon>Tracheophyta</taxon>
        <taxon>Spermatophyta</taxon>
        <taxon>Magnoliopsida</taxon>
        <taxon>Liliopsida</taxon>
        <taxon>Poales</taxon>
        <taxon>Poaceae</taxon>
        <taxon>PACMAD clade</taxon>
        <taxon>Panicoideae</taxon>
        <taxon>Andropogonodae</taxon>
        <taxon>Andropogoneae</taxon>
        <taxon>Saccharinae</taxon>
        <taxon>Miscanthus</taxon>
    </lineage>
</organism>
<accession>A0A811NCF5</accession>
<evidence type="ECO:0000313" key="3">
    <source>
        <dbReference type="Proteomes" id="UP000604825"/>
    </source>
</evidence>
<feature type="compositionally biased region" description="Basic and acidic residues" evidence="1">
    <location>
        <begin position="86"/>
        <end position="97"/>
    </location>
</feature>
<evidence type="ECO:0000313" key="2">
    <source>
        <dbReference type="EMBL" id="CAD6224870.1"/>
    </source>
</evidence>
<protein>
    <submittedName>
        <fullName evidence="2">Uncharacterized protein</fullName>
    </submittedName>
</protein>
<name>A0A811NCF5_9POAL</name>
<dbReference type="AlphaFoldDB" id="A0A811NCF5"/>
<dbReference type="Proteomes" id="UP000604825">
    <property type="component" value="Unassembled WGS sequence"/>
</dbReference>
<dbReference type="EMBL" id="CAJGYO010000004">
    <property type="protein sequence ID" value="CAD6224870.1"/>
    <property type="molecule type" value="Genomic_DNA"/>
</dbReference>